<proteinExistence type="predicted"/>
<evidence type="ECO:0000313" key="2">
    <source>
        <dbReference type="Proteomes" id="UP001277972"/>
    </source>
</evidence>
<organism evidence="1 2">
    <name type="scientific">Gracilibacillus pellucidus</name>
    <dbReference type="NCBI Taxonomy" id="3095368"/>
    <lineage>
        <taxon>Bacteria</taxon>
        <taxon>Bacillati</taxon>
        <taxon>Bacillota</taxon>
        <taxon>Bacilli</taxon>
        <taxon>Bacillales</taxon>
        <taxon>Bacillaceae</taxon>
        <taxon>Gracilibacillus</taxon>
    </lineage>
</organism>
<dbReference type="EMBL" id="JAWZSR010000003">
    <property type="protein sequence ID" value="MDX8045633.1"/>
    <property type="molecule type" value="Genomic_DNA"/>
</dbReference>
<keyword evidence="2" id="KW-1185">Reference proteome</keyword>
<evidence type="ECO:0000313" key="1">
    <source>
        <dbReference type="EMBL" id="MDX8045633.1"/>
    </source>
</evidence>
<gene>
    <name evidence="1" type="ORF">SH601_06490</name>
</gene>
<name>A0ACC6M405_9BACI</name>
<dbReference type="Proteomes" id="UP001277972">
    <property type="component" value="Unassembled WGS sequence"/>
</dbReference>
<comment type="caution">
    <text evidence="1">The sequence shown here is derived from an EMBL/GenBank/DDBJ whole genome shotgun (WGS) entry which is preliminary data.</text>
</comment>
<protein>
    <submittedName>
        <fullName evidence="1">Uncharacterized protein</fullName>
    </submittedName>
</protein>
<sequence length="184" mass="21345">MLGNKICKWFCLILVLFLVTACGSDTMKDVMKEVESTDLTNESIDDMKVGMSINDESFRIEEDNFEPHPDNEYYSTERNYDQYWNEEIIMSVDRETQEILQVGMMENNETSSSAMGIKIGSSIDEVIEAYGENYFTYEDNEQSIHIIGYVDHPNNLQLSFVHIDDKVIGINIGYAFDRINWEEQ</sequence>
<accession>A0ACC6M405</accession>
<reference evidence="1" key="1">
    <citation type="submission" date="2023-11" db="EMBL/GenBank/DDBJ databases">
        <title>Gracilibacillus pellucida a moderately halophilic bacterium isolated from saline soil in Xinjiang province.</title>
        <authorList>
            <person name="Zhang Z."/>
            <person name="Tan F."/>
            <person name="Wang Y."/>
            <person name="Xia M."/>
        </authorList>
    </citation>
    <scope>NUCLEOTIDE SEQUENCE</scope>
    <source>
        <strain evidence="1">S3-1-1</strain>
    </source>
</reference>